<evidence type="ECO:0000313" key="2">
    <source>
        <dbReference type="EMBL" id="MBC8430336.1"/>
    </source>
</evidence>
<evidence type="ECO:0000313" key="3">
    <source>
        <dbReference type="Proteomes" id="UP000605201"/>
    </source>
</evidence>
<dbReference type="PANTHER" id="PTHR42951:SF22">
    <property type="entry name" value="METALLO BETA-LACTAMASE SUPERFAMILY LIPOPROTEIN"/>
    <property type="match status" value="1"/>
</dbReference>
<dbReference type="AlphaFoldDB" id="A0A8J6NNC0"/>
<reference evidence="2 3" key="1">
    <citation type="submission" date="2020-08" db="EMBL/GenBank/DDBJ databases">
        <title>Bridging the membrane lipid divide: bacteria of the FCB group superphylum have the potential to synthesize archaeal ether lipids.</title>
        <authorList>
            <person name="Villanueva L."/>
            <person name="Von Meijenfeldt F.A.B."/>
            <person name="Westbye A.B."/>
            <person name="Yadav S."/>
            <person name="Hopmans E.C."/>
            <person name="Dutilh B.E."/>
            <person name="Sinninghe Damste J.S."/>
        </authorList>
    </citation>
    <scope>NUCLEOTIDE SEQUENCE [LARGE SCALE GENOMIC DNA]</scope>
    <source>
        <strain evidence="2">NIOZ-UU17</strain>
    </source>
</reference>
<dbReference type="InterPro" id="IPR036866">
    <property type="entry name" value="RibonucZ/Hydroxyglut_hydro"/>
</dbReference>
<dbReference type="SUPFAM" id="SSF56281">
    <property type="entry name" value="Metallo-hydrolase/oxidoreductase"/>
    <property type="match status" value="1"/>
</dbReference>
<sequence length="297" mass="33417">MIIEKPGKVTERILMLGRRESCVYLLEGKEEHVLLGGGMVHIIPDVIEQLNALDIDEEKIKRIIILHAHFDHCGIVPFFKKRWPGAKVTASLRARELLSTPKVVETIKFLNQVLLAEYGLEDKIKDLGMESYNIDVEEVVAEGDAFSCGDLSLEVIDVPGHSSCSMAVYVPREKAMFASDAGGIPFGDKIFTAANSNFDKYQQSLKKMAGYEIDVFLAEHFGARTGDDARNYLHRSIDSAKDTRKILEESYRRTGNVEKSTEEITVRFMKEVPDGFMSQDLFALVIGQMMNYIAKQM</sequence>
<dbReference type="InterPro" id="IPR050855">
    <property type="entry name" value="NDM-1-like"/>
</dbReference>
<dbReference type="Pfam" id="PF00753">
    <property type="entry name" value="Lactamase_B"/>
    <property type="match status" value="1"/>
</dbReference>
<gene>
    <name evidence="2" type="ORF">H8D96_00295</name>
</gene>
<accession>A0A8J6NNC0</accession>
<protein>
    <submittedName>
        <fullName evidence="2">MBL fold metallo-hydrolase</fullName>
    </submittedName>
</protein>
<comment type="caution">
    <text evidence="2">The sequence shown here is derived from an EMBL/GenBank/DDBJ whole genome shotgun (WGS) entry which is preliminary data.</text>
</comment>
<dbReference type="SMART" id="SM00849">
    <property type="entry name" value="Lactamase_B"/>
    <property type="match status" value="1"/>
</dbReference>
<dbReference type="InterPro" id="IPR001279">
    <property type="entry name" value="Metallo-B-lactamas"/>
</dbReference>
<dbReference type="PANTHER" id="PTHR42951">
    <property type="entry name" value="METALLO-BETA-LACTAMASE DOMAIN-CONTAINING"/>
    <property type="match status" value="1"/>
</dbReference>
<organism evidence="2 3">
    <name type="scientific">Candidatus Desulfatibia vada</name>
    <dbReference type="NCBI Taxonomy" id="2841696"/>
    <lineage>
        <taxon>Bacteria</taxon>
        <taxon>Pseudomonadati</taxon>
        <taxon>Thermodesulfobacteriota</taxon>
        <taxon>Desulfobacteria</taxon>
        <taxon>Desulfobacterales</taxon>
        <taxon>Desulfobacterales incertae sedis</taxon>
        <taxon>Candidatus Desulfatibia</taxon>
    </lineage>
</organism>
<dbReference type="Gene3D" id="3.60.15.10">
    <property type="entry name" value="Ribonuclease Z/Hydroxyacylglutathione hydrolase-like"/>
    <property type="match status" value="1"/>
</dbReference>
<dbReference type="EMBL" id="JACNIG010000017">
    <property type="protein sequence ID" value="MBC8430336.1"/>
    <property type="molecule type" value="Genomic_DNA"/>
</dbReference>
<proteinExistence type="predicted"/>
<feature type="domain" description="Metallo-beta-lactamase" evidence="1">
    <location>
        <begin position="20"/>
        <end position="220"/>
    </location>
</feature>
<dbReference type="Proteomes" id="UP000605201">
    <property type="component" value="Unassembled WGS sequence"/>
</dbReference>
<name>A0A8J6NNC0_9BACT</name>
<evidence type="ECO:0000259" key="1">
    <source>
        <dbReference type="SMART" id="SM00849"/>
    </source>
</evidence>